<feature type="domain" description="AB hydrolase-1" evidence="1">
    <location>
        <begin position="8"/>
        <end position="256"/>
    </location>
</feature>
<dbReference type="KEGG" id="sdv:BN159_4465"/>
<reference evidence="2 3" key="1">
    <citation type="journal article" date="2012" name="J. Bacteriol.">
        <title>Genome sequence of the bacterium Streptomyces davawensis JCM 4913 and heterologous production of the unique antibiotic roseoflavin.</title>
        <authorList>
            <person name="Jankowitsch F."/>
            <person name="Schwarz J."/>
            <person name="Ruckert C."/>
            <person name="Gust B."/>
            <person name="Szczepanowski R."/>
            <person name="Blom J."/>
            <person name="Pelzer S."/>
            <person name="Kalinowski J."/>
            <person name="Mack M."/>
        </authorList>
    </citation>
    <scope>NUCLEOTIDE SEQUENCE [LARGE SCALE GENOMIC DNA]</scope>
    <source>
        <strain evidence="3">DSM 101723 / JCM 4913 / KCC S-0913 / 768</strain>
    </source>
</reference>
<evidence type="ECO:0000313" key="3">
    <source>
        <dbReference type="Proteomes" id="UP000008043"/>
    </source>
</evidence>
<keyword evidence="3" id="KW-1185">Reference proteome</keyword>
<dbReference type="EMBL" id="HE971709">
    <property type="protein sequence ID" value="CCK28844.1"/>
    <property type="molecule type" value="Genomic_DNA"/>
</dbReference>
<dbReference type="PANTHER" id="PTHR43194:SF5">
    <property type="entry name" value="PIMELOYL-[ACYL-CARRIER PROTEIN] METHYL ESTER ESTERASE"/>
    <property type="match status" value="1"/>
</dbReference>
<accession>K4R843</accession>
<proteinExistence type="predicted"/>
<dbReference type="RefSeq" id="WP_015659192.1">
    <property type="nucleotide sequence ID" value="NC_020504.1"/>
</dbReference>
<dbReference type="InterPro" id="IPR000073">
    <property type="entry name" value="AB_hydrolase_1"/>
</dbReference>
<dbReference type="AlphaFoldDB" id="K4R843"/>
<dbReference type="GO" id="GO:0003824">
    <property type="term" value="F:catalytic activity"/>
    <property type="evidence" value="ECO:0007669"/>
    <property type="project" value="UniProtKB-ARBA"/>
</dbReference>
<dbReference type="Gene3D" id="3.40.50.1820">
    <property type="entry name" value="alpha/beta hydrolase"/>
    <property type="match status" value="1"/>
</dbReference>
<evidence type="ECO:0000313" key="2">
    <source>
        <dbReference type="EMBL" id="CCK28844.1"/>
    </source>
</evidence>
<dbReference type="HOGENOM" id="CLU_051715_3_1_11"/>
<gene>
    <name evidence="2" type="ORF">BN159_4465</name>
</gene>
<dbReference type="InterPro" id="IPR050228">
    <property type="entry name" value="Carboxylesterase_BioH"/>
</dbReference>
<dbReference type="OrthoDB" id="3810256at2"/>
<dbReference type="eggNOG" id="COG2267">
    <property type="taxonomic scope" value="Bacteria"/>
</dbReference>
<evidence type="ECO:0000259" key="1">
    <source>
        <dbReference type="Pfam" id="PF12697"/>
    </source>
</evidence>
<sequence length="267" mass="28289">MAPGAVPVVLIHGLWIHPASWQSWIELLEEAGYDPIAPGWPGVGETPEDTRAHPAATAGYGIADIADHYARIIADLPVKPLVIGHSFGGLIAQNLLGRELAAAAVAIDPAPIRGVKPVPVSTLRSTFVALGNPGNRSKAISLNAKQFGYAFGNALPADESDDLYARWAIPGPARPLFEAAFANFSPSSPARVATRNSARGPLLLMSGGKDHIVPPAVVRSAAKQYRHTSAVTEVREFPDRGHSLTLDHGWREVADAAVGWLDKNHPA</sequence>
<dbReference type="InterPro" id="IPR029058">
    <property type="entry name" value="AB_hydrolase_fold"/>
</dbReference>
<dbReference type="PATRIC" id="fig|1214101.3.peg.4517"/>
<dbReference type="Pfam" id="PF12697">
    <property type="entry name" value="Abhydrolase_6"/>
    <property type="match status" value="1"/>
</dbReference>
<dbReference type="PANTHER" id="PTHR43194">
    <property type="entry name" value="HYDROLASE ALPHA/BETA FOLD FAMILY"/>
    <property type="match status" value="1"/>
</dbReference>
<dbReference type="STRING" id="1214101.BN159_4465"/>
<protein>
    <recommendedName>
        <fullName evidence="1">AB hydrolase-1 domain-containing protein</fullName>
    </recommendedName>
</protein>
<organism evidence="2 3">
    <name type="scientific">Streptomyces davaonensis (strain DSM 101723 / JCM 4913 / KCC S-0913 / 768)</name>
    <dbReference type="NCBI Taxonomy" id="1214101"/>
    <lineage>
        <taxon>Bacteria</taxon>
        <taxon>Bacillati</taxon>
        <taxon>Actinomycetota</taxon>
        <taxon>Actinomycetes</taxon>
        <taxon>Kitasatosporales</taxon>
        <taxon>Streptomycetaceae</taxon>
        <taxon>Streptomyces</taxon>
    </lineage>
</organism>
<dbReference type="PRINTS" id="PR00111">
    <property type="entry name" value="ABHYDROLASE"/>
</dbReference>
<dbReference type="Proteomes" id="UP000008043">
    <property type="component" value="Chromosome"/>
</dbReference>
<name>K4R843_STRDJ</name>
<dbReference type="SUPFAM" id="SSF53474">
    <property type="entry name" value="alpha/beta-Hydrolases"/>
    <property type="match status" value="1"/>
</dbReference>